<gene>
    <name evidence="9" type="ORF">BJR07_00445</name>
</gene>
<feature type="transmembrane region" description="Helical" evidence="7">
    <location>
        <begin position="225"/>
        <end position="248"/>
    </location>
</feature>
<evidence type="ECO:0000256" key="4">
    <source>
        <dbReference type="ARBA" id="ARBA00022692"/>
    </source>
</evidence>
<evidence type="ECO:0000256" key="6">
    <source>
        <dbReference type="ARBA" id="ARBA00023136"/>
    </source>
</evidence>
<evidence type="ECO:0000256" key="1">
    <source>
        <dbReference type="ARBA" id="ARBA00004651"/>
    </source>
</evidence>
<keyword evidence="5 7" id="KW-1133">Transmembrane helix</keyword>
<evidence type="ECO:0000256" key="2">
    <source>
        <dbReference type="ARBA" id="ARBA00022448"/>
    </source>
</evidence>
<keyword evidence="4 7" id="KW-0812">Transmembrane</keyword>
<dbReference type="PANTHER" id="PTHR23513:SF6">
    <property type="entry name" value="MAJOR FACILITATOR SUPERFAMILY ASSOCIATED DOMAIN-CONTAINING PROTEIN"/>
    <property type="match status" value="1"/>
</dbReference>
<evidence type="ECO:0000256" key="7">
    <source>
        <dbReference type="SAM" id="Phobius"/>
    </source>
</evidence>
<feature type="transmembrane region" description="Helical" evidence="7">
    <location>
        <begin position="12"/>
        <end position="37"/>
    </location>
</feature>
<sequence>MDTLVFKSKSFIILILAKFISSIGTFIQSMAFALYVIDKTQSGLLFASVLMVALVPRVLLSPFCGVIVDWLNRKRLLVTLDLISGGLLVTIALLIGSGEISMPVIYGIAIALGVMSAFDEPMVMTIIPSIFKEEKALNAANAVNMIVLALGNLIGPMLGVLIYTNFGIVITLLVNGASFLFAALIQTFMRIPTDNVSNEKRTLSKFRTDFAEGVRYIWHDKRMKTILLCIIIQNCFFNGATQVGIPFVSRVDLEVSNTQFAFIEVVVIVGAIFGASLSGVLKKNLTADQLFVRMINIIGVAFLCIGIVAFGVINNSQISFYLILALYLVLGITSINVTIAFQAELQKEVDNKLLGRISSIVMALIMASVPIGQGLYGWLFDVFPSEVPFIISALVILVIAFSYRQVMNKKQYESEKNTVYPST</sequence>
<dbReference type="PANTHER" id="PTHR23513">
    <property type="entry name" value="INTEGRAL MEMBRANE EFFLUX PROTEIN-RELATED"/>
    <property type="match status" value="1"/>
</dbReference>
<proteinExistence type="predicted"/>
<dbReference type="SUPFAM" id="SSF103473">
    <property type="entry name" value="MFS general substrate transporter"/>
    <property type="match status" value="1"/>
</dbReference>
<evidence type="ECO:0000313" key="9">
    <source>
        <dbReference type="EMBL" id="OKA40415.1"/>
    </source>
</evidence>
<feature type="transmembrane region" description="Helical" evidence="7">
    <location>
        <begin position="168"/>
        <end position="191"/>
    </location>
</feature>
<feature type="transmembrane region" description="Helical" evidence="7">
    <location>
        <begin position="43"/>
        <end position="64"/>
    </location>
</feature>
<dbReference type="InterPro" id="IPR011701">
    <property type="entry name" value="MFS"/>
</dbReference>
<keyword evidence="3" id="KW-1003">Cell membrane</keyword>
<dbReference type="GO" id="GO:0005886">
    <property type="term" value="C:plasma membrane"/>
    <property type="evidence" value="ECO:0007669"/>
    <property type="project" value="UniProtKB-SubCell"/>
</dbReference>
<feature type="transmembrane region" description="Helical" evidence="7">
    <location>
        <begin position="290"/>
        <end position="313"/>
    </location>
</feature>
<reference evidence="9 10" key="1">
    <citation type="submission" date="2016-11" db="EMBL/GenBank/DDBJ databases">
        <title>Identification of Bacillus cereus isolated from egg-white.</title>
        <authorList>
            <person name="Soni A."/>
            <person name="Oey I."/>
            <person name="Silcock P."/>
            <person name="Bremer P."/>
        </authorList>
    </citation>
    <scope>NUCLEOTIDE SEQUENCE [LARGE SCALE GENOMIC DNA]</scope>
    <source>
        <strain evidence="9 10">NZAS03</strain>
    </source>
</reference>
<feature type="transmembrane region" description="Helical" evidence="7">
    <location>
        <begin position="139"/>
        <end position="162"/>
    </location>
</feature>
<dbReference type="AlphaFoldDB" id="A0A1C4CKT2"/>
<organism evidence="9 10">
    <name type="scientific">Bacillus cereus</name>
    <dbReference type="NCBI Taxonomy" id="1396"/>
    <lineage>
        <taxon>Bacteria</taxon>
        <taxon>Bacillati</taxon>
        <taxon>Bacillota</taxon>
        <taxon>Bacilli</taxon>
        <taxon>Bacillales</taxon>
        <taxon>Bacillaceae</taxon>
        <taxon>Bacillus</taxon>
        <taxon>Bacillus cereus group</taxon>
    </lineage>
</organism>
<feature type="transmembrane region" description="Helical" evidence="7">
    <location>
        <begin position="260"/>
        <end position="281"/>
    </location>
</feature>
<dbReference type="Gene3D" id="1.20.1250.20">
    <property type="entry name" value="MFS general substrate transporter like domains"/>
    <property type="match status" value="1"/>
</dbReference>
<feature type="transmembrane region" description="Helical" evidence="7">
    <location>
        <begin position="353"/>
        <end position="375"/>
    </location>
</feature>
<protein>
    <recommendedName>
        <fullName evidence="8">Major facilitator superfamily (MFS) profile domain-containing protein</fullName>
    </recommendedName>
</protein>
<feature type="transmembrane region" description="Helical" evidence="7">
    <location>
        <begin position="387"/>
        <end position="406"/>
    </location>
</feature>
<feature type="transmembrane region" description="Helical" evidence="7">
    <location>
        <begin position="76"/>
        <end position="94"/>
    </location>
</feature>
<dbReference type="PROSITE" id="PS50850">
    <property type="entry name" value="MFS"/>
    <property type="match status" value="1"/>
</dbReference>
<name>A0A1C4CKT2_BACCE</name>
<evidence type="ECO:0000259" key="8">
    <source>
        <dbReference type="PROSITE" id="PS50850"/>
    </source>
</evidence>
<dbReference type="InterPro" id="IPR020846">
    <property type="entry name" value="MFS_dom"/>
</dbReference>
<dbReference type="CDD" id="cd06173">
    <property type="entry name" value="MFS_MefA_like"/>
    <property type="match status" value="1"/>
</dbReference>
<evidence type="ECO:0000256" key="3">
    <source>
        <dbReference type="ARBA" id="ARBA00022475"/>
    </source>
</evidence>
<dbReference type="GO" id="GO:0022857">
    <property type="term" value="F:transmembrane transporter activity"/>
    <property type="evidence" value="ECO:0007669"/>
    <property type="project" value="InterPro"/>
</dbReference>
<evidence type="ECO:0000313" key="10">
    <source>
        <dbReference type="Proteomes" id="UP000186535"/>
    </source>
</evidence>
<feature type="transmembrane region" description="Helical" evidence="7">
    <location>
        <begin position="100"/>
        <end position="118"/>
    </location>
</feature>
<keyword evidence="6 7" id="KW-0472">Membrane</keyword>
<comment type="subcellular location">
    <subcellularLocation>
        <location evidence="1">Cell membrane</location>
        <topology evidence="1">Multi-pass membrane protein</topology>
    </subcellularLocation>
</comment>
<feature type="domain" description="Major facilitator superfamily (MFS) profile" evidence="8">
    <location>
        <begin position="10"/>
        <end position="410"/>
    </location>
</feature>
<keyword evidence="2" id="KW-0813">Transport</keyword>
<dbReference type="Proteomes" id="UP000186535">
    <property type="component" value="Unassembled WGS sequence"/>
</dbReference>
<dbReference type="Pfam" id="PF07690">
    <property type="entry name" value="MFS_1"/>
    <property type="match status" value="1"/>
</dbReference>
<evidence type="ECO:0000256" key="5">
    <source>
        <dbReference type="ARBA" id="ARBA00022989"/>
    </source>
</evidence>
<comment type="caution">
    <text evidence="9">The sequence shown here is derived from an EMBL/GenBank/DDBJ whole genome shotgun (WGS) entry which is preliminary data.</text>
</comment>
<accession>A0A1C4CKT2</accession>
<dbReference type="EMBL" id="MPON01000001">
    <property type="protein sequence ID" value="OKA40415.1"/>
    <property type="molecule type" value="Genomic_DNA"/>
</dbReference>
<dbReference type="InterPro" id="IPR036259">
    <property type="entry name" value="MFS_trans_sf"/>
</dbReference>
<feature type="transmembrane region" description="Helical" evidence="7">
    <location>
        <begin position="319"/>
        <end position="341"/>
    </location>
</feature>
<dbReference type="RefSeq" id="WP_073515091.1">
    <property type="nucleotide sequence ID" value="NZ_MPOM01000003.1"/>
</dbReference>